<dbReference type="PROSITE" id="PS51257">
    <property type="entry name" value="PROKAR_LIPOPROTEIN"/>
    <property type="match status" value="1"/>
</dbReference>
<dbReference type="AlphaFoldDB" id="A0A544SIT7"/>
<sequence>MNKLLQISMIMLLVGSLAACGTNKKDDDVADNSAATTDNATDTNIDTDTNTVETNTDDANGNESHKVELADDVADKITGMEEVESVNVFVTDNNAYVAVDLKEGVDASEELENKVADEARATNANFNNVYVTTNPDFTKQFNEYGEKIRANEPVEGFFEEFTDTVQRVFPDAH</sequence>
<feature type="region of interest" description="Disordered" evidence="1">
    <location>
        <begin position="33"/>
        <end position="62"/>
    </location>
</feature>
<dbReference type="RefSeq" id="WP_142609329.1">
    <property type="nucleotide sequence ID" value="NZ_VDGG01000074.1"/>
</dbReference>
<evidence type="ECO:0000313" key="3">
    <source>
        <dbReference type="EMBL" id="TQR05128.1"/>
    </source>
</evidence>
<evidence type="ECO:0000313" key="4">
    <source>
        <dbReference type="Proteomes" id="UP000318937"/>
    </source>
</evidence>
<feature type="signal peptide" evidence="2">
    <location>
        <begin position="1"/>
        <end position="19"/>
    </location>
</feature>
<dbReference type="InterPro" id="IPR014247">
    <property type="entry name" value="Spore_lipoprot_YhcN/YlaJ"/>
</dbReference>
<dbReference type="InterPro" id="IPR019076">
    <property type="entry name" value="Spore_lipoprot_YhcN/YlaJ-like"/>
</dbReference>
<organism evidence="3 4">
    <name type="scientific">Psychrobacillus soli</name>
    <dbReference type="NCBI Taxonomy" id="1543965"/>
    <lineage>
        <taxon>Bacteria</taxon>
        <taxon>Bacillati</taxon>
        <taxon>Bacillota</taxon>
        <taxon>Bacilli</taxon>
        <taxon>Bacillales</taxon>
        <taxon>Bacillaceae</taxon>
        <taxon>Psychrobacillus</taxon>
    </lineage>
</organism>
<name>A0A544SIT7_9BACI</name>
<feature type="chain" id="PRO_5038862754" evidence="2">
    <location>
        <begin position="20"/>
        <end position="173"/>
    </location>
</feature>
<dbReference type="Proteomes" id="UP000318937">
    <property type="component" value="Unassembled WGS sequence"/>
</dbReference>
<feature type="compositionally biased region" description="Low complexity" evidence="1">
    <location>
        <begin position="33"/>
        <end position="59"/>
    </location>
</feature>
<keyword evidence="3" id="KW-0449">Lipoprotein</keyword>
<dbReference type="EMBL" id="VDGG01000074">
    <property type="protein sequence ID" value="TQR05128.1"/>
    <property type="molecule type" value="Genomic_DNA"/>
</dbReference>
<evidence type="ECO:0000256" key="2">
    <source>
        <dbReference type="SAM" id="SignalP"/>
    </source>
</evidence>
<proteinExistence type="predicted"/>
<reference evidence="3 4" key="1">
    <citation type="submission" date="2019-05" db="EMBL/GenBank/DDBJ databases">
        <title>Psychrobacillus vulpis sp. nov., a new species isolated from feces of a red fox that inhabits in The Tablas de Daimiel Natural Park, Albacete, Spain.</title>
        <authorList>
            <person name="Rodriguez M."/>
            <person name="Reina J.C."/>
            <person name="Bejar V."/>
            <person name="Llamas I."/>
        </authorList>
    </citation>
    <scope>NUCLEOTIDE SEQUENCE [LARGE SCALE GENOMIC DNA]</scope>
    <source>
        <strain evidence="3 4">NHI-2</strain>
    </source>
</reference>
<keyword evidence="4" id="KW-1185">Reference proteome</keyword>
<dbReference type="Pfam" id="PF09580">
    <property type="entry name" value="Spore_YhcN_YlaJ"/>
    <property type="match status" value="1"/>
</dbReference>
<gene>
    <name evidence="3" type="ORF">FG383_19890</name>
</gene>
<comment type="caution">
    <text evidence="3">The sequence shown here is derived from an EMBL/GenBank/DDBJ whole genome shotgun (WGS) entry which is preliminary data.</text>
</comment>
<accession>A0A544SIT7</accession>
<protein>
    <submittedName>
        <fullName evidence="3">YhcN/YlaJ family sporulation lipoprotein</fullName>
    </submittedName>
</protein>
<evidence type="ECO:0000256" key="1">
    <source>
        <dbReference type="SAM" id="MobiDB-lite"/>
    </source>
</evidence>
<dbReference type="OrthoDB" id="1707228at2"/>
<dbReference type="NCBIfam" id="TIGR02898">
    <property type="entry name" value="spore_YhcN_YlaJ"/>
    <property type="match status" value="1"/>
</dbReference>
<dbReference type="GO" id="GO:0030435">
    <property type="term" value="P:sporulation resulting in formation of a cellular spore"/>
    <property type="evidence" value="ECO:0007669"/>
    <property type="project" value="InterPro"/>
</dbReference>
<keyword evidence="2" id="KW-0732">Signal</keyword>